<feature type="transmembrane region" description="Helical" evidence="8">
    <location>
        <begin position="27"/>
        <end position="46"/>
    </location>
</feature>
<keyword evidence="6 8" id="KW-1133">Transmembrane helix</keyword>
<evidence type="ECO:0000256" key="3">
    <source>
        <dbReference type="ARBA" id="ARBA00022676"/>
    </source>
</evidence>
<feature type="transmembrane region" description="Helical" evidence="8">
    <location>
        <begin position="320"/>
        <end position="345"/>
    </location>
</feature>
<dbReference type="GO" id="GO:0016763">
    <property type="term" value="F:pentosyltransferase activity"/>
    <property type="evidence" value="ECO:0007669"/>
    <property type="project" value="TreeGrafter"/>
</dbReference>
<feature type="transmembrane region" description="Helical" evidence="8">
    <location>
        <begin position="243"/>
        <end position="263"/>
    </location>
</feature>
<feature type="transmembrane region" description="Helical" evidence="8">
    <location>
        <begin position="367"/>
        <end position="388"/>
    </location>
</feature>
<proteinExistence type="predicted"/>
<reference evidence="10 11" key="1">
    <citation type="journal article" date="2017" name="ISME J.">
        <title>Energy and carbon metabolisms in a deep terrestrial subsurface fluid microbial community.</title>
        <authorList>
            <person name="Momper L."/>
            <person name="Jungbluth S.P."/>
            <person name="Lee M.D."/>
            <person name="Amend J.P."/>
        </authorList>
    </citation>
    <scope>NUCLEOTIDE SEQUENCE [LARGE SCALE GENOMIC DNA]</scope>
    <source>
        <strain evidence="10">SURF_5</strain>
    </source>
</reference>
<sequence length="538" mass="60683">MTGSQVIIPRQDKDEKKEPRLFFSRKCGLILLYGILYAAAAFLLLYNLSDRLLWGDEAETALLGRNILEFGIPLVDDGKNVLTQYPEPWEANDAGVWTWNTWLSYYVAALSLGVFGQTTFAARFPFAAIGLLAVILMRKAARDLYDDEETAFVATLLLAFSVPFLLHARQCRYFSMLALGTIWLIIGYNRLVFMREKKYGLHVAVALAFLFYSSFISFVGGAAGVGLHSLVQMKNRRETLREVFPFFALAGALIAPWVLYSGLLGKRGSVEFGGVADTLLYYIQRMNFHIFPVILLLLPPISLIARRVPVKRWLPGDKTGLLLFVIGGHFAVLSVFPFVYFRYLITVMPALFLLEARMLRRYVPARAARYFLVFLLAATNIPGIISLYPIRGDRRISLPLAEFVAGITSDYEDAFEDVVGFLQDNAYESESLALTDPGYPFIFYTGMKVIDARYPRSYEKVWEANWVLSDNAVGVIDYGPASFLTLPASHADMYRANLLEVRDTPLGASRPDPDLHRHLTADAMKPLIVYRRMEESAR</sequence>
<name>A0A3A4P909_ABYX5</name>
<dbReference type="Pfam" id="PF13231">
    <property type="entry name" value="PMT_2"/>
    <property type="match status" value="1"/>
</dbReference>
<keyword evidence="5 8" id="KW-0812">Transmembrane</keyword>
<evidence type="ECO:0000256" key="1">
    <source>
        <dbReference type="ARBA" id="ARBA00004651"/>
    </source>
</evidence>
<organism evidence="10 11">
    <name type="scientific">Abyssobacteria bacterium (strain SURF_5)</name>
    <dbReference type="NCBI Taxonomy" id="2093360"/>
    <lineage>
        <taxon>Bacteria</taxon>
        <taxon>Pseudomonadati</taxon>
        <taxon>Candidatus Hydrogenedentota</taxon>
        <taxon>Candidatus Abyssobacteria</taxon>
    </lineage>
</organism>
<evidence type="ECO:0000259" key="9">
    <source>
        <dbReference type="Pfam" id="PF13231"/>
    </source>
</evidence>
<keyword evidence="4" id="KW-0808">Transferase</keyword>
<accession>A0A3A4P909</accession>
<dbReference type="PANTHER" id="PTHR33908:SF11">
    <property type="entry name" value="MEMBRANE PROTEIN"/>
    <property type="match status" value="1"/>
</dbReference>
<evidence type="ECO:0000313" key="11">
    <source>
        <dbReference type="Proteomes" id="UP000265882"/>
    </source>
</evidence>
<feature type="domain" description="Glycosyltransferase RgtA/B/C/D-like" evidence="9">
    <location>
        <begin position="104"/>
        <end position="255"/>
    </location>
</feature>
<dbReference type="Proteomes" id="UP000265882">
    <property type="component" value="Unassembled WGS sequence"/>
</dbReference>
<dbReference type="GO" id="GO:0009103">
    <property type="term" value="P:lipopolysaccharide biosynthetic process"/>
    <property type="evidence" value="ECO:0007669"/>
    <property type="project" value="UniProtKB-ARBA"/>
</dbReference>
<dbReference type="EMBL" id="QZKU01000017">
    <property type="protein sequence ID" value="RJP25890.1"/>
    <property type="molecule type" value="Genomic_DNA"/>
</dbReference>
<evidence type="ECO:0000313" key="10">
    <source>
        <dbReference type="EMBL" id="RJP25890.1"/>
    </source>
</evidence>
<dbReference type="GO" id="GO:0005886">
    <property type="term" value="C:plasma membrane"/>
    <property type="evidence" value="ECO:0007669"/>
    <property type="project" value="UniProtKB-SubCell"/>
</dbReference>
<evidence type="ECO:0000256" key="5">
    <source>
        <dbReference type="ARBA" id="ARBA00022692"/>
    </source>
</evidence>
<protein>
    <recommendedName>
        <fullName evidence="9">Glycosyltransferase RgtA/B/C/D-like domain-containing protein</fullName>
    </recommendedName>
</protein>
<keyword evidence="3" id="KW-0328">Glycosyltransferase</keyword>
<dbReference type="AlphaFoldDB" id="A0A3A4P909"/>
<keyword evidence="2" id="KW-1003">Cell membrane</keyword>
<evidence type="ECO:0000256" key="2">
    <source>
        <dbReference type="ARBA" id="ARBA00022475"/>
    </source>
</evidence>
<evidence type="ECO:0000256" key="8">
    <source>
        <dbReference type="SAM" id="Phobius"/>
    </source>
</evidence>
<evidence type="ECO:0000256" key="4">
    <source>
        <dbReference type="ARBA" id="ARBA00022679"/>
    </source>
</evidence>
<feature type="transmembrane region" description="Helical" evidence="8">
    <location>
        <begin position="203"/>
        <end position="231"/>
    </location>
</feature>
<comment type="subcellular location">
    <subcellularLocation>
        <location evidence="1">Cell membrane</location>
        <topology evidence="1">Multi-pass membrane protein</topology>
    </subcellularLocation>
</comment>
<feature type="transmembrane region" description="Helical" evidence="8">
    <location>
        <begin position="173"/>
        <end position="191"/>
    </location>
</feature>
<feature type="transmembrane region" description="Helical" evidence="8">
    <location>
        <begin position="120"/>
        <end position="138"/>
    </location>
</feature>
<evidence type="ECO:0000256" key="7">
    <source>
        <dbReference type="ARBA" id="ARBA00023136"/>
    </source>
</evidence>
<feature type="transmembrane region" description="Helical" evidence="8">
    <location>
        <begin position="150"/>
        <end position="166"/>
    </location>
</feature>
<comment type="caution">
    <text evidence="10">The sequence shown here is derived from an EMBL/GenBank/DDBJ whole genome shotgun (WGS) entry which is preliminary data.</text>
</comment>
<dbReference type="InterPro" id="IPR038731">
    <property type="entry name" value="RgtA/B/C-like"/>
</dbReference>
<dbReference type="PANTHER" id="PTHR33908">
    <property type="entry name" value="MANNOSYLTRANSFERASE YKCB-RELATED"/>
    <property type="match status" value="1"/>
</dbReference>
<dbReference type="InterPro" id="IPR050297">
    <property type="entry name" value="LipidA_mod_glycosyltrf_83"/>
</dbReference>
<evidence type="ECO:0000256" key="6">
    <source>
        <dbReference type="ARBA" id="ARBA00022989"/>
    </source>
</evidence>
<keyword evidence="7 8" id="KW-0472">Membrane</keyword>
<gene>
    <name evidence="10" type="ORF">C4520_01685</name>
</gene>
<feature type="transmembrane region" description="Helical" evidence="8">
    <location>
        <begin position="288"/>
        <end position="308"/>
    </location>
</feature>